<dbReference type="KEGG" id="tasa:A1Q1_07241"/>
<evidence type="ECO:0008006" key="4">
    <source>
        <dbReference type="Google" id="ProtNLM"/>
    </source>
</evidence>
<name>J6F3D2_TRIAS</name>
<dbReference type="AlphaFoldDB" id="J6F3D2"/>
<dbReference type="RefSeq" id="XP_014182952.1">
    <property type="nucleotide sequence ID" value="XM_014327477.1"/>
</dbReference>
<dbReference type="PANTHER" id="PTHR14256:SF1">
    <property type="entry name" value="GEO09626P1"/>
    <property type="match status" value="1"/>
</dbReference>
<dbReference type="InterPro" id="IPR010530">
    <property type="entry name" value="B12D"/>
</dbReference>
<organism evidence="2 3">
    <name type="scientific">Trichosporon asahii var. asahii (strain ATCC 90039 / CBS 2479 / JCM 2466 / KCTC 7840 / NBRC 103889/ NCYC 2677 / UAMH 7654)</name>
    <name type="common">Yeast</name>
    <dbReference type="NCBI Taxonomy" id="1186058"/>
    <lineage>
        <taxon>Eukaryota</taxon>
        <taxon>Fungi</taxon>
        <taxon>Dikarya</taxon>
        <taxon>Basidiomycota</taxon>
        <taxon>Agaricomycotina</taxon>
        <taxon>Tremellomycetes</taxon>
        <taxon>Trichosporonales</taxon>
        <taxon>Trichosporonaceae</taxon>
        <taxon>Trichosporon</taxon>
    </lineage>
</organism>
<evidence type="ECO:0000313" key="3">
    <source>
        <dbReference type="Proteomes" id="UP000002748"/>
    </source>
</evidence>
<protein>
    <recommendedName>
        <fullName evidence="4">NADH dehydrogenase (Ubiquinone) 1 alpha subcomplex 4</fullName>
    </recommendedName>
</protein>
<sequence length="85" mass="9735">MSAFAKIKKHVPTETLPIVTIVTGAVMGAGYYLYRLSQGSEVVWNRHGDQRPWDKIKQHENIKFLSYNPDFWAKRKEEAAQKASA</sequence>
<evidence type="ECO:0000256" key="1">
    <source>
        <dbReference type="SAM" id="Phobius"/>
    </source>
</evidence>
<dbReference type="OrthoDB" id="5511684at2759"/>
<dbReference type="Proteomes" id="UP000002748">
    <property type="component" value="Unassembled WGS sequence"/>
</dbReference>
<gene>
    <name evidence="2" type="ORF">A1Q1_07241</name>
</gene>
<proteinExistence type="predicted"/>
<dbReference type="VEuPathDB" id="FungiDB:A1Q1_07241"/>
<keyword evidence="1" id="KW-0812">Transmembrane</keyword>
<accession>J6F3D2</accession>
<evidence type="ECO:0000313" key="2">
    <source>
        <dbReference type="EMBL" id="EJT51479.1"/>
    </source>
</evidence>
<feature type="transmembrane region" description="Helical" evidence="1">
    <location>
        <begin position="15"/>
        <end position="34"/>
    </location>
</feature>
<keyword evidence="1" id="KW-1133">Transmembrane helix</keyword>
<dbReference type="PANTHER" id="PTHR14256">
    <property type="entry name" value="NADH-UBIQUINONE OXIDOREDUCTASE MLRQ SUBUNIT"/>
    <property type="match status" value="1"/>
</dbReference>
<comment type="caution">
    <text evidence="2">The sequence shown here is derived from an EMBL/GenBank/DDBJ whole genome shotgun (WGS) entry which is preliminary data.</text>
</comment>
<dbReference type="Pfam" id="PF06522">
    <property type="entry name" value="B12D"/>
    <property type="match status" value="1"/>
</dbReference>
<keyword evidence="1" id="KW-0472">Membrane</keyword>
<dbReference type="HOGENOM" id="CLU_175748_1_0_1"/>
<dbReference type="EMBL" id="ALBS01000054">
    <property type="protein sequence ID" value="EJT51479.1"/>
    <property type="molecule type" value="Genomic_DNA"/>
</dbReference>
<dbReference type="GeneID" id="25990753"/>
<reference evidence="2 3" key="1">
    <citation type="journal article" date="2012" name="Eukaryot. Cell">
        <title>Draft genome sequence of CBS 2479, the standard type strain of Trichosporon asahii.</title>
        <authorList>
            <person name="Yang R.Y."/>
            <person name="Li H.T."/>
            <person name="Zhu H."/>
            <person name="Zhou G.P."/>
            <person name="Wang M."/>
            <person name="Wang L."/>
        </authorList>
    </citation>
    <scope>NUCLEOTIDE SEQUENCE [LARGE SCALE GENOMIC DNA]</scope>
    <source>
        <strain evidence="3">ATCC 90039 / CBS 2479 / JCM 2466 / KCTC 7840 / NCYC 2677 / UAMH 7654</strain>
    </source>
</reference>